<dbReference type="OrthoDB" id="443402at2759"/>
<sequence length="1086" mass="123018">MDPLTAIGLVANILAFVDFGLKGLREAKSIYNSSSGLTEEAASLHKFAEQTRYFADNLQTPDPMGLDDDEKVFCALAKDCCKICQDILTLIDGIRSKKAFSGLHAIKSVLKVSQIGPQLTYITSKRIISKLNIMTGNAEDNFARLQEIKVSIESLKISTDVCSLRDSIKDEIQKLVRIPERSLERLAQGAILRGLEFDTMYYRYDTICEAHEKTFRWILADDLDERCNVDCPNRRQDELLSDSGAETMKDMNLEVNVTSALAEKNALVIWTEGDDGHFPSLARDISHGPDQFPSSKCLPTCEERRAMRRKFTQWLSSGSGVFHFSAKLGAGKSTLMKMIINHDESRKRLVTWATHPALTPHALPSFWETVYTSSWPAGERMHISPSQALEGLDRLFRGSDISQNYRFCLFIDGLDELHETTECSYSDLTEMIYRWSSLTSGDVKICVASRPLNAFSEMSPPQQTICFHDLTKRDMTLYVDDKLQSIEDDNVLASVSNANVEKAQGIFFWAALVVKDVREQILNGNNPESLLRQINQLPEEINDLFAHILQALTSKDRRRAYQILAVLLRAQTYQLRPQTHQGQCVQKRVTAWGASVIEQSQQISYQQLFSIYYYEDNGQNLSAEECDSLLLEDLQRCWKIVNGFCKGLVQVDTQWPLELDFAHRSVKEFLTNRSKAMDICLGDFDSLEALKRVAWLPHSFPYPGCSASTHDRFVRSMSISINETFRICRNDIRPGFDCEEKHHEYLNAIDLWLEKSFPVPWLANDSNECCKAETGCCYCHECVSKIDVRLLFNLPGSIPGQAWTASPLSRSIQSREWSYVLWSIERTENTTANRLKALMLVQNALDQMRNNLQFIQLPCHLGLSLAIGVLVTGFLRRDFISPNAVVRWSSFRPGDPLELPPTFTVSQLLLWMVVQHSMYERNLGSNIMGDAIEELFSHGPDLDFQVTIKIDSKGNGPSTYFSNVSTSKDCCFGLRPRHIIERSSLENKARLLQLLDEINDKPEAKLQRVEEGISEDEPGSLPSDEDRNIGHEAVNDGIGVALEHLDKRAILPRLFAHVVIVRFAAMLVSTWLLSQLFELALRQIHA</sequence>
<dbReference type="PANTHER" id="PTHR10039:SF5">
    <property type="entry name" value="NACHT DOMAIN-CONTAINING PROTEIN"/>
    <property type="match status" value="1"/>
</dbReference>
<reference evidence="1 2" key="1">
    <citation type="submission" date="2014-02" db="EMBL/GenBank/DDBJ databases">
        <title>The genome sequence of Colletotrichum simmondsii CBS122122.</title>
        <authorList>
            <person name="Baroncelli R."/>
            <person name="Thon M.R."/>
        </authorList>
    </citation>
    <scope>NUCLEOTIDE SEQUENCE [LARGE SCALE GENOMIC DNA]</scope>
    <source>
        <strain evidence="1 2">CBS122122</strain>
    </source>
</reference>
<evidence type="ECO:0000313" key="1">
    <source>
        <dbReference type="EMBL" id="KXH29243.1"/>
    </source>
</evidence>
<protein>
    <recommendedName>
        <fullName evidence="3">NACHT domain-containing protein</fullName>
    </recommendedName>
</protein>
<accession>A0A135RZZ4</accession>
<evidence type="ECO:0008006" key="3">
    <source>
        <dbReference type="Google" id="ProtNLM"/>
    </source>
</evidence>
<evidence type="ECO:0000313" key="2">
    <source>
        <dbReference type="Proteomes" id="UP000070328"/>
    </source>
</evidence>
<dbReference type="EMBL" id="JFBX01000757">
    <property type="protein sequence ID" value="KXH29243.1"/>
    <property type="molecule type" value="Genomic_DNA"/>
</dbReference>
<proteinExistence type="predicted"/>
<dbReference type="SUPFAM" id="SSF52540">
    <property type="entry name" value="P-loop containing nucleoside triphosphate hydrolases"/>
    <property type="match status" value="1"/>
</dbReference>
<name>A0A135RZZ4_9PEZI</name>
<organism evidence="1 2">
    <name type="scientific">Colletotrichum simmondsii</name>
    <dbReference type="NCBI Taxonomy" id="703756"/>
    <lineage>
        <taxon>Eukaryota</taxon>
        <taxon>Fungi</taxon>
        <taxon>Dikarya</taxon>
        <taxon>Ascomycota</taxon>
        <taxon>Pezizomycotina</taxon>
        <taxon>Sordariomycetes</taxon>
        <taxon>Hypocreomycetidae</taxon>
        <taxon>Glomerellales</taxon>
        <taxon>Glomerellaceae</taxon>
        <taxon>Colletotrichum</taxon>
        <taxon>Colletotrichum acutatum species complex</taxon>
    </lineage>
</organism>
<dbReference type="InterPro" id="IPR027417">
    <property type="entry name" value="P-loop_NTPase"/>
</dbReference>
<dbReference type="PANTHER" id="PTHR10039">
    <property type="entry name" value="AMELOGENIN"/>
    <property type="match status" value="1"/>
</dbReference>
<comment type="caution">
    <text evidence="1">The sequence shown here is derived from an EMBL/GenBank/DDBJ whole genome shotgun (WGS) entry which is preliminary data.</text>
</comment>
<keyword evidence="2" id="KW-1185">Reference proteome</keyword>
<gene>
    <name evidence="1" type="ORF">CSIM01_00971</name>
</gene>
<dbReference type="AlphaFoldDB" id="A0A135RZZ4"/>
<dbReference type="Proteomes" id="UP000070328">
    <property type="component" value="Unassembled WGS sequence"/>
</dbReference>